<feature type="region of interest" description="Disordered" evidence="2">
    <location>
        <begin position="73"/>
        <end position="128"/>
    </location>
</feature>
<keyword evidence="4" id="KW-1185">Reference proteome</keyword>
<dbReference type="RefSeq" id="WP_044180542.1">
    <property type="nucleotide sequence ID" value="NZ_JMCB01000001.1"/>
</dbReference>
<feature type="compositionally biased region" description="Polar residues" evidence="2">
    <location>
        <begin position="74"/>
        <end position="89"/>
    </location>
</feature>
<dbReference type="OrthoDB" id="5526472at2"/>
<keyword evidence="3" id="KW-0966">Cell projection</keyword>
<dbReference type="Proteomes" id="UP000028725">
    <property type="component" value="Unassembled WGS sequence"/>
</dbReference>
<feature type="compositionally biased region" description="Low complexity" evidence="2">
    <location>
        <begin position="104"/>
        <end position="128"/>
    </location>
</feature>
<dbReference type="AlphaFoldDB" id="A0A085WVU7"/>
<evidence type="ECO:0000256" key="2">
    <source>
        <dbReference type="SAM" id="MobiDB-lite"/>
    </source>
</evidence>
<organism evidence="3 4">
    <name type="scientific">Hyalangium minutum</name>
    <dbReference type="NCBI Taxonomy" id="394096"/>
    <lineage>
        <taxon>Bacteria</taxon>
        <taxon>Pseudomonadati</taxon>
        <taxon>Myxococcota</taxon>
        <taxon>Myxococcia</taxon>
        <taxon>Myxococcales</taxon>
        <taxon>Cystobacterineae</taxon>
        <taxon>Archangiaceae</taxon>
        <taxon>Hyalangium</taxon>
    </lineage>
</organism>
<keyword evidence="3" id="KW-0969">Cilium</keyword>
<feature type="coiled-coil region" evidence="1">
    <location>
        <begin position="128"/>
        <end position="169"/>
    </location>
</feature>
<reference evidence="3 4" key="1">
    <citation type="submission" date="2014-04" db="EMBL/GenBank/DDBJ databases">
        <title>Genome assembly of Hyalangium minutum DSM 14724.</title>
        <authorList>
            <person name="Sharma G."/>
            <person name="Subramanian S."/>
        </authorList>
    </citation>
    <scope>NUCLEOTIDE SEQUENCE [LARGE SCALE GENOMIC DNA]</scope>
    <source>
        <strain evidence="3 4">DSM 14724</strain>
    </source>
</reference>
<gene>
    <name evidence="3" type="ORF">DB31_0071</name>
</gene>
<evidence type="ECO:0000256" key="1">
    <source>
        <dbReference type="SAM" id="Coils"/>
    </source>
</evidence>
<evidence type="ECO:0000313" key="4">
    <source>
        <dbReference type="Proteomes" id="UP000028725"/>
    </source>
</evidence>
<name>A0A085WVU7_9BACT</name>
<sequence length="279" mass="29500">MTPWLALSLGLWLGQTPEITPSLPPDADTQDPAALEFRDAWERALQNADATAEGQDFTDGVVQMPVFEVGGSNPDYQSVPVTGGTASQPTADTAATGTGGAGTAGTTDEAQAQGTAAASGTGTTTGATGNLQQQVNALRSEVQTLQAQLATQQQQDAAMRERANTLEQDRQMRLDEIDRARQWLIAADQALVAGELDIGDTLQEADAALEQVAQSATDAGSGQTVVLVEGARTDIAQALSSTGNRDTYKARWDLFFAYERLREARRQNLDEASATTVTR</sequence>
<keyword evidence="3" id="KW-0282">Flagellum</keyword>
<evidence type="ECO:0000313" key="3">
    <source>
        <dbReference type="EMBL" id="KFE71810.1"/>
    </source>
</evidence>
<dbReference type="EMBL" id="JMCB01000001">
    <property type="protein sequence ID" value="KFE71810.1"/>
    <property type="molecule type" value="Genomic_DNA"/>
</dbReference>
<protein>
    <submittedName>
        <fullName evidence="3">Flagellar hook-length control protein FliK</fullName>
    </submittedName>
</protein>
<comment type="caution">
    <text evidence="3">The sequence shown here is derived from an EMBL/GenBank/DDBJ whole genome shotgun (WGS) entry which is preliminary data.</text>
</comment>
<proteinExistence type="predicted"/>
<keyword evidence="1" id="KW-0175">Coiled coil</keyword>
<accession>A0A085WVU7</accession>